<sequence>MRSQANKHRREVLSRRYYSPNQIMQKIGTVAYKLDLPEDNPIHPVFHVLLLIKAIGANQQPQPLLHMTLRPVPIPTSILQKVCGQVTLSSFNMYI</sequence>
<proteinExistence type="predicted"/>
<dbReference type="OrthoDB" id="1435924at2759"/>
<name>A0A371DZY1_MUCPR</name>
<dbReference type="PANTHER" id="PTHR46148">
    <property type="entry name" value="CHROMO DOMAIN-CONTAINING PROTEIN"/>
    <property type="match status" value="1"/>
</dbReference>
<evidence type="ECO:0000259" key="1">
    <source>
        <dbReference type="Pfam" id="PF24626"/>
    </source>
</evidence>
<keyword evidence="3" id="KW-1185">Reference proteome</keyword>
<protein>
    <recommendedName>
        <fullName evidence="1">Tf2-1-like SH3-like domain-containing protein</fullName>
    </recommendedName>
</protein>
<gene>
    <name evidence="2" type="ORF">CR513_62609</name>
</gene>
<feature type="non-terminal residue" evidence="2">
    <location>
        <position position="1"/>
    </location>
</feature>
<evidence type="ECO:0000313" key="2">
    <source>
        <dbReference type="EMBL" id="RDX58100.1"/>
    </source>
</evidence>
<dbReference type="AlphaFoldDB" id="A0A371DZY1"/>
<comment type="caution">
    <text evidence="2">The sequence shown here is derived from an EMBL/GenBank/DDBJ whole genome shotgun (WGS) entry which is preliminary data.</text>
</comment>
<dbReference type="InterPro" id="IPR056924">
    <property type="entry name" value="SH3_Tf2-1"/>
</dbReference>
<accession>A0A371DZY1</accession>
<dbReference type="Proteomes" id="UP000257109">
    <property type="component" value="Unassembled WGS sequence"/>
</dbReference>
<reference evidence="2" key="1">
    <citation type="submission" date="2018-05" db="EMBL/GenBank/DDBJ databases">
        <title>Draft genome of Mucuna pruriens seed.</title>
        <authorList>
            <person name="Nnadi N.E."/>
            <person name="Vos R."/>
            <person name="Hasami M.H."/>
            <person name="Devisetty U.K."/>
            <person name="Aguiy J.C."/>
        </authorList>
    </citation>
    <scope>NUCLEOTIDE SEQUENCE [LARGE SCALE GENOMIC DNA]</scope>
    <source>
        <strain evidence="2">JCA_2017</strain>
    </source>
</reference>
<organism evidence="2 3">
    <name type="scientific">Mucuna pruriens</name>
    <name type="common">Velvet bean</name>
    <name type="synonym">Dolichos pruriens</name>
    <dbReference type="NCBI Taxonomy" id="157652"/>
    <lineage>
        <taxon>Eukaryota</taxon>
        <taxon>Viridiplantae</taxon>
        <taxon>Streptophyta</taxon>
        <taxon>Embryophyta</taxon>
        <taxon>Tracheophyta</taxon>
        <taxon>Spermatophyta</taxon>
        <taxon>Magnoliopsida</taxon>
        <taxon>eudicotyledons</taxon>
        <taxon>Gunneridae</taxon>
        <taxon>Pentapetalae</taxon>
        <taxon>rosids</taxon>
        <taxon>fabids</taxon>
        <taxon>Fabales</taxon>
        <taxon>Fabaceae</taxon>
        <taxon>Papilionoideae</taxon>
        <taxon>50 kb inversion clade</taxon>
        <taxon>NPAAA clade</taxon>
        <taxon>indigoferoid/millettioid clade</taxon>
        <taxon>Phaseoleae</taxon>
        <taxon>Mucuna</taxon>
    </lineage>
</organism>
<dbReference type="EMBL" id="QJKJ01017837">
    <property type="protein sequence ID" value="RDX58100.1"/>
    <property type="molecule type" value="Genomic_DNA"/>
</dbReference>
<dbReference type="Pfam" id="PF24626">
    <property type="entry name" value="SH3_Tf2-1"/>
    <property type="match status" value="1"/>
</dbReference>
<dbReference type="PANTHER" id="PTHR46148:SF52">
    <property type="entry name" value="OS04G0603800 PROTEIN"/>
    <property type="match status" value="1"/>
</dbReference>
<evidence type="ECO:0000313" key="3">
    <source>
        <dbReference type="Proteomes" id="UP000257109"/>
    </source>
</evidence>
<feature type="domain" description="Tf2-1-like SH3-like" evidence="1">
    <location>
        <begin position="7"/>
        <end position="53"/>
    </location>
</feature>